<dbReference type="SUPFAM" id="SSF55729">
    <property type="entry name" value="Acyl-CoA N-acyltransferases (Nat)"/>
    <property type="match status" value="1"/>
</dbReference>
<proteinExistence type="predicted"/>
<dbReference type="RefSeq" id="WP_310120623.1">
    <property type="nucleotide sequence ID" value="NZ_JAVDQV010000007.1"/>
</dbReference>
<dbReference type="Gene3D" id="3.40.630.30">
    <property type="match status" value="1"/>
</dbReference>
<comment type="caution">
    <text evidence="2">The sequence shown here is derived from an EMBL/GenBank/DDBJ whole genome shotgun (WGS) entry which is preliminary data.</text>
</comment>
<dbReference type="Pfam" id="PF13480">
    <property type="entry name" value="Acetyltransf_6"/>
    <property type="match status" value="1"/>
</dbReference>
<evidence type="ECO:0000259" key="1">
    <source>
        <dbReference type="Pfam" id="PF13480"/>
    </source>
</evidence>
<protein>
    <submittedName>
        <fullName evidence="2">CelD/BcsL family acetyltransferase involved in cellulose biosynthesis</fullName>
    </submittedName>
</protein>
<reference evidence="2 3" key="1">
    <citation type="submission" date="2023-07" db="EMBL/GenBank/DDBJ databases">
        <title>Sorghum-associated microbial communities from plants grown in Nebraska, USA.</title>
        <authorList>
            <person name="Schachtman D."/>
        </authorList>
    </citation>
    <scope>NUCLEOTIDE SEQUENCE [LARGE SCALE GENOMIC DNA]</scope>
    <source>
        <strain evidence="2 3">DS1316</strain>
    </source>
</reference>
<dbReference type="EMBL" id="JAVDRP010000004">
    <property type="protein sequence ID" value="MDR6409191.1"/>
    <property type="molecule type" value="Genomic_DNA"/>
</dbReference>
<accession>A0ABU1LR09</accession>
<sequence length="398" mass="44751">MQPAHAARTARRYEVIGDEAAFRALQHEWDVLWSRAHGHYYQSFSYCWLAWRHVSKPHGRRLKCIVCREGGQLVMIWPLETCRRALWTYLVPLGPEGGDYTSVLVQDGEAAPALIAGAWDTARRRCGADFIHLQYVRETLELYTLVSRERSVLFAEAHNAFAARLRGRGERNGWDDYCRTLGTLFGKRPGGFAKRLSREGKVAVRVVDPAEESETASIVEWMLNCKRSWSDRVGKRSAWLDSPEYECFLAKLIHSPDVPSMARLIVVTLNEAPVAAIIVSVGNPWASAIFAGYDPYYGRCCPGLVAVEACVKWAFDNGFDLDFGVGNERFKAYWSRGEASTAWTVRTVNSLWGLLAIRGWRLARYLGARVKGLREAGAASPEAARVFTRDGKRATRVS</sequence>
<dbReference type="InterPro" id="IPR016181">
    <property type="entry name" value="Acyl_CoA_acyltransferase"/>
</dbReference>
<feature type="domain" description="BioF2-like acetyltransferase" evidence="1">
    <location>
        <begin position="193"/>
        <end position="331"/>
    </location>
</feature>
<evidence type="ECO:0000313" key="3">
    <source>
        <dbReference type="Proteomes" id="UP001264340"/>
    </source>
</evidence>
<dbReference type="InterPro" id="IPR038740">
    <property type="entry name" value="BioF2-like_GNAT_dom"/>
</dbReference>
<organism evidence="2 3">
    <name type="scientific">Paraburkholderia terricola</name>
    <dbReference type="NCBI Taxonomy" id="169427"/>
    <lineage>
        <taxon>Bacteria</taxon>
        <taxon>Pseudomonadati</taxon>
        <taxon>Pseudomonadota</taxon>
        <taxon>Betaproteobacteria</taxon>
        <taxon>Burkholderiales</taxon>
        <taxon>Burkholderiaceae</taxon>
        <taxon>Paraburkholderia</taxon>
    </lineage>
</organism>
<name>A0ABU1LR09_9BURK</name>
<dbReference type="Proteomes" id="UP001264340">
    <property type="component" value="Unassembled WGS sequence"/>
</dbReference>
<keyword evidence="3" id="KW-1185">Reference proteome</keyword>
<evidence type="ECO:0000313" key="2">
    <source>
        <dbReference type="EMBL" id="MDR6409191.1"/>
    </source>
</evidence>
<gene>
    <name evidence="2" type="ORF">J2804_002595</name>
</gene>